<dbReference type="InterPro" id="IPR004167">
    <property type="entry name" value="PSBD"/>
</dbReference>
<dbReference type="InterPro" id="IPR003016">
    <property type="entry name" value="2-oxoA_DH_lipoyl-BS"/>
</dbReference>
<reference evidence="9" key="1">
    <citation type="submission" date="2015-06" db="EMBL/GenBank/DDBJ databases">
        <authorList>
            <person name="Liu B."/>
            <person name="Wang J."/>
            <person name="Zhu Y."/>
            <person name="Liu G."/>
            <person name="Chen Q."/>
            <person name="Zheng C."/>
            <person name="Che J."/>
            <person name="Ge C."/>
            <person name="Shi H."/>
            <person name="Pan Z."/>
            <person name="Liu X."/>
        </authorList>
    </citation>
    <scope>NUCLEOTIDE SEQUENCE [LARGE SCALE GENOMIC DNA]</scope>
    <source>
        <strain evidence="9">DSM 16346</strain>
    </source>
</reference>
<dbReference type="PANTHER" id="PTHR43178">
    <property type="entry name" value="DIHYDROLIPOAMIDE ACETYLTRANSFERASE COMPONENT OF PYRUVATE DEHYDROGENASE COMPLEX"/>
    <property type="match status" value="1"/>
</dbReference>
<organism evidence="9 10">
    <name type="scientific">Guptibacillus hwajinpoensis</name>
    <dbReference type="NCBI Taxonomy" id="208199"/>
    <lineage>
        <taxon>Bacteria</taxon>
        <taxon>Bacillati</taxon>
        <taxon>Bacillota</taxon>
        <taxon>Bacilli</taxon>
        <taxon>Bacillales</taxon>
        <taxon>Guptibacillaceae</taxon>
        <taxon>Guptibacillus</taxon>
    </lineage>
</organism>
<evidence type="ECO:0000259" key="8">
    <source>
        <dbReference type="PROSITE" id="PS51826"/>
    </source>
</evidence>
<evidence type="ECO:0000256" key="6">
    <source>
        <dbReference type="RuleBase" id="RU003423"/>
    </source>
</evidence>
<dbReference type="SUPFAM" id="SSF47005">
    <property type="entry name" value="Peripheral subunit-binding domain of 2-oxo acid dehydrogenase complex"/>
    <property type="match status" value="1"/>
</dbReference>
<dbReference type="InterPro" id="IPR011053">
    <property type="entry name" value="Single_hybrid_motif"/>
</dbReference>
<dbReference type="AlphaFoldDB" id="A0A0J6CSX3"/>
<dbReference type="SUPFAM" id="SSF51230">
    <property type="entry name" value="Single hybrid motif"/>
    <property type="match status" value="1"/>
</dbReference>
<dbReference type="InterPro" id="IPR050743">
    <property type="entry name" value="2-oxoacid_DH_E2_comp"/>
</dbReference>
<dbReference type="InterPro" id="IPR001078">
    <property type="entry name" value="2-oxoacid_DH_actylTfrase"/>
</dbReference>
<comment type="caution">
    <text evidence="9">The sequence shown here is derived from an EMBL/GenBank/DDBJ whole genome shotgun (WGS) entry which is preliminary data.</text>
</comment>
<dbReference type="RefSeq" id="WP_048313156.1">
    <property type="nucleotide sequence ID" value="NZ_CP119526.1"/>
</dbReference>
<dbReference type="EMBL" id="LELK01000009">
    <property type="protein sequence ID" value="KMM36180.1"/>
    <property type="molecule type" value="Genomic_DNA"/>
</dbReference>
<keyword evidence="10" id="KW-1185">Reference proteome</keyword>
<dbReference type="GO" id="GO:0016407">
    <property type="term" value="F:acetyltransferase activity"/>
    <property type="evidence" value="ECO:0007669"/>
    <property type="project" value="TreeGrafter"/>
</dbReference>
<evidence type="ECO:0000256" key="5">
    <source>
        <dbReference type="ARBA" id="ARBA00023315"/>
    </source>
</evidence>
<evidence type="ECO:0000259" key="7">
    <source>
        <dbReference type="PROSITE" id="PS50968"/>
    </source>
</evidence>
<dbReference type="PROSITE" id="PS50968">
    <property type="entry name" value="BIOTINYL_LIPOYL"/>
    <property type="match status" value="1"/>
</dbReference>
<comment type="similarity">
    <text evidence="2 6">Belongs to the 2-oxoacid dehydrogenase family.</text>
</comment>
<dbReference type="CDD" id="cd06849">
    <property type="entry name" value="lipoyl_domain"/>
    <property type="match status" value="1"/>
</dbReference>
<keyword evidence="3 6" id="KW-0808">Transferase</keyword>
<gene>
    <name evidence="9" type="ORF">AB986_18840</name>
</gene>
<dbReference type="Pfam" id="PF02817">
    <property type="entry name" value="E3_binding"/>
    <property type="match status" value="1"/>
</dbReference>
<sequence length="382" mass="42297">MEVKLHDIGEGMSEGEIVQILVNAGDFVTVDQPLVEVQTDKVTAELPSPFAGRIENIFVSSGDVIEVGGVLLTISPIERKNEVVTKTKNATRILAAPFTRKIAREHGVDIENVIGSGPAGRIVDEDVMNYIELGREAEVEPVQNHKEKKEVKSDTIPFTSRRRQIAAKMTKAVRTIPHVSHFDEVDVTNVLEIKSMLAEKRGISLSVAAFYIKAVCVALKDYPIFNSELSEEESLITLKKDIHIGIATDTKEGLIVPVIQHCDRLSIQDIHVKMKQLRERALKNELTREELSSGTFTISNAGPLGSTGATPIINYPEAALLAFHKTKKMPVVTDEDEIVIRSIMNLSMTFDHRITDGGTSMRFTNRIIELIEQPSLLLTELV</sequence>
<dbReference type="GO" id="GO:0005737">
    <property type="term" value="C:cytoplasm"/>
    <property type="evidence" value="ECO:0007669"/>
    <property type="project" value="TreeGrafter"/>
</dbReference>
<dbReference type="PATRIC" id="fig|157733.3.peg.1721"/>
<dbReference type="InterPro" id="IPR023213">
    <property type="entry name" value="CAT-like_dom_sf"/>
</dbReference>
<dbReference type="STRING" id="157733.AB986_18840"/>
<dbReference type="Gene3D" id="3.30.559.10">
    <property type="entry name" value="Chloramphenicol acetyltransferase-like domain"/>
    <property type="match status" value="1"/>
</dbReference>
<dbReference type="Pfam" id="PF00364">
    <property type="entry name" value="Biotin_lipoyl"/>
    <property type="match status" value="1"/>
</dbReference>
<comment type="cofactor">
    <cofactor evidence="1 6">
        <name>(R)-lipoate</name>
        <dbReference type="ChEBI" id="CHEBI:83088"/>
    </cofactor>
</comment>
<evidence type="ECO:0000256" key="4">
    <source>
        <dbReference type="ARBA" id="ARBA00022823"/>
    </source>
</evidence>
<dbReference type="OrthoDB" id="9805770at2"/>
<feature type="domain" description="Lipoyl-binding" evidence="7">
    <location>
        <begin position="1"/>
        <end position="75"/>
    </location>
</feature>
<keyword evidence="4 6" id="KW-0450">Lipoyl</keyword>
<evidence type="ECO:0000313" key="9">
    <source>
        <dbReference type="EMBL" id="KMM36180.1"/>
    </source>
</evidence>
<evidence type="ECO:0000256" key="3">
    <source>
        <dbReference type="ARBA" id="ARBA00022679"/>
    </source>
</evidence>
<dbReference type="FunFam" id="3.30.559.10:FF:000007">
    <property type="entry name" value="Dihydrolipoamide acetyltransferase component of pyruvate dehydrogenase complex"/>
    <property type="match status" value="1"/>
</dbReference>
<dbReference type="Gene3D" id="2.40.50.100">
    <property type="match status" value="1"/>
</dbReference>
<feature type="domain" description="Peripheral subunit-binding (PSBD)" evidence="8">
    <location>
        <begin position="94"/>
        <end position="131"/>
    </location>
</feature>
<dbReference type="GO" id="GO:0031405">
    <property type="term" value="F:lipoic acid binding"/>
    <property type="evidence" value="ECO:0007669"/>
    <property type="project" value="TreeGrafter"/>
</dbReference>
<dbReference type="PROSITE" id="PS00189">
    <property type="entry name" value="LIPOYL"/>
    <property type="match status" value="1"/>
</dbReference>
<dbReference type="InterPro" id="IPR000089">
    <property type="entry name" value="Biotin_lipoyl"/>
</dbReference>
<dbReference type="Proteomes" id="UP000035996">
    <property type="component" value="Unassembled WGS sequence"/>
</dbReference>
<evidence type="ECO:0000256" key="1">
    <source>
        <dbReference type="ARBA" id="ARBA00001938"/>
    </source>
</evidence>
<dbReference type="SUPFAM" id="SSF52777">
    <property type="entry name" value="CoA-dependent acyltransferases"/>
    <property type="match status" value="1"/>
</dbReference>
<dbReference type="EC" id="2.3.1.-" evidence="6"/>
<dbReference type="Gene3D" id="4.10.320.10">
    <property type="entry name" value="E3-binding domain"/>
    <property type="match status" value="1"/>
</dbReference>
<proteinExistence type="inferred from homology"/>
<dbReference type="PROSITE" id="PS51826">
    <property type="entry name" value="PSBD"/>
    <property type="match status" value="1"/>
</dbReference>
<dbReference type="PANTHER" id="PTHR43178:SF5">
    <property type="entry name" value="LIPOAMIDE ACYLTRANSFERASE COMPONENT OF BRANCHED-CHAIN ALPHA-KETO ACID DEHYDROGENASE COMPLEX, MITOCHONDRIAL"/>
    <property type="match status" value="1"/>
</dbReference>
<evidence type="ECO:0000313" key="10">
    <source>
        <dbReference type="Proteomes" id="UP000035996"/>
    </source>
</evidence>
<accession>A0A0J6CSX3</accession>
<protein>
    <recommendedName>
        <fullName evidence="6">Dihydrolipoamide acetyltransferase component of pyruvate dehydrogenase complex</fullName>
        <ecNumber evidence="6">2.3.1.-</ecNumber>
    </recommendedName>
</protein>
<evidence type="ECO:0000256" key="2">
    <source>
        <dbReference type="ARBA" id="ARBA00007317"/>
    </source>
</evidence>
<dbReference type="Pfam" id="PF00198">
    <property type="entry name" value="2-oxoacid_dh"/>
    <property type="match status" value="1"/>
</dbReference>
<keyword evidence="5 6" id="KW-0012">Acyltransferase</keyword>
<name>A0A0J6CSX3_9BACL</name>
<dbReference type="InterPro" id="IPR036625">
    <property type="entry name" value="E3-bd_dom_sf"/>
</dbReference>